<evidence type="ECO:0000313" key="2">
    <source>
        <dbReference type="Proteomes" id="UP000676386"/>
    </source>
</evidence>
<name>A0ABS5JCK9_9BACT</name>
<dbReference type="Proteomes" id="UP000676386">
    <property type="component" value="Unassembled WGS sequence"/>
</dbReference>
<protein>
    <submittedName>
        <fullName evidence="1">DinB family protein</fullName>
    </submittedName>
</protein>
<dbReference type="Gene3D" id="1.20.120.450">
    <property type="entry name" value="dinb family like domain"/>
    <property type="match status" value="1"/>
</dbReference>
<dbReference type="EMBL" id="JAGTXB010000030">
    <property type="protein sequence ID" value="MBS0032217.1"/>
    <property type="molecule type" value="Genomic_DNA"/>
</dbReference>
<dbReference type="SUPFAM" id="SSF109854">
    <property type="entry name" value="DinB/YfiT-like putative metalloenzymes"/>
    <property type="match status" value="1"/>
</dbReference>
<evidence type="ECO:0000313" key="1">
    <source>
        <dbReference type="EMBL" id="MBS0032217.1"/>
    </source>
</evidence>
<sequence length="157" mass="17574">MDTSTLVKSLKAMLLKANAHVSFADAVKSLPANLRGVVPPGMPYSIWQLVEHIRIAQFDILDFSRNPDYKEIDWPGDYWPKEAAPADDAAWKHSIAQVDKDLHAFIGLLEAPGADLFAPFPYGSGQHLFREAVLLLDHNSYHTGEIVTLRRMLGAWH</sequence>
<proteinExistence type="predicted"/>
<keyword evidence="2" id="KW-1185">Reference proteome</keyword>
<organism evidence="1 2">
    <name type="scientific">Chitinophaga hostae</name>
    <dbReference type="NCBI Taxonomy" id="2831022"/>
    <lineage>
        <taxon>Bacteria</taxon>
        <taxon>Pseudomonadati</taxon>
        <taxon>Bacteroidota</taxon>
        <taxon>Chitinophagia</taxon>
        <taxon>Chitinophagales</taxon>
        <taxon>Chitinophagaceae</taxon>
        <taxon>Chitinophaga</taxon>
    </lineage>
</organism>
<dbReference type="RefSeq" id="WP_211977375.1">
    <property type="nucleotide sequence ID" value="NZ_CBFHAM010000105.1"/>
</dbReference>
<reference evidence="1 2" key="1">
    <citation type="submission" date="2021-04" db="EMBL/GenBank/DDBJ databases">
        <title>Chitinophaga sp. nov., isolated from the rhizosphere soil.</title>
        <authorList>
            <person name="He S."/>
        </authorList>
    </citation>
    <scope>NUCLEOTIDE SEQUENCE [LARGE SCALE GENOMIC DNA]</scope>
    <source>
        <strain evidence="1 2">2R12</strain>
    </source>
</reference>
<gene>
    <name evidence="1" type="ORF">KE626_33100</name>
</gene>
<accession>A0ABS5JCK9</accession>
<dbReference type="InterPro" id="IPR034660">
    <property type="entry name" value="DinB/YfiT-like"/>
</dbReference>
<comment type="caution">
    <text evidence="1">The sequence shown here is derived from an EMBL/GenBank/DDBJ whole genome shotgun (WGS) entry which is preliminary data.</text>
</comment>